<protein>
    <recommendedName>
        <fullName evidence="6">Niacin transporter NiaX</fullName>
    </recommendedName>
</protein>
<feature type="transmembrane region" description="Helical" evidence="1">
    <location>
        <begin position="143"/>
        <end position="169"/>
    </location>
</feature>
<reference evidence="3 5" key="2">
    <citation type="submission" date="2017-03" db="EMBL/GenBank/DDBJ databases">
        <title>wgs assembly of Dolosigranulum pigrum KPL CDC strains.</title>
        <authorList>
            <person name="Brugger S.D."/>
            <person name="Pettigrew M."/>
            <person name="Kong Y."/>
            <person name="Lemon K.P."/>
        </authorList>
    </citation>
    <scope>NUCLEOTIDE SEQUENCE [LARGE SCALE GENOMIC DNA]</scope>
    <source>
        <strain evidence="3 5">KPL1931_CDC4294-98</strain>
    </source>
</reference>
<dbReference type="Gene3D" id="1.10.1760.20">
    <property type="match status" value="1"/>
</dbReference>
<accession>A0A1S8KM29</accession>
<feature type="transmembrane region" description="Helical" evidence="1">
    <location>
        <begin position="12"/>
        <end position="35"/>
    </location>
</feature>
<dbReference type="OrthoDB" id="1631895at2"/>
<dbReference type="AlphaFoldDB" id="A0A1S8KM29"/>
<reference evidence="2 4" key="1">
    <citation type="submission" date="2017-01" db="EMBL/GenBank/DDBJ databases">
        <title>Complete Genome Sequence of Dolosigranulum pigrum isolated from a Patient with interstitial lung disease.</title>
        <authorList>
            <person name="Mukhopadhyay R."/>
            <person name="Joaquin J."/>
            <person name="Hogue R."/>
            <person name="Fitzgerald S."/>
            <person name="Jospin G."/>
            <person name="Eisen J.A."/>
            <person name="Chaturvedi V."/>
        </authorList>
    </citation>
    <scope>NUCLEOTIDE SEQUENCE [LARGE SCALE GENOMIC DNA]</scope>
    <source>
        <strain evidence="2 4">15S00348</strain>
    </source>
</reference>
<feature type="transmembrane region" description="Helical" evidence="1">
    <location>
        <begin position="111"/>
        <end position="131"/>
    </location>
</feature>
<comment type="caution">
    <text evidence="2">The sequence shown here is derived from an EMBL/GenBank/DDBJ whole genome shotgun (WGS) entry which is preliminary data.</text>
</comment>
<gene>
    <name evidence="3" type="ORF">B8A44_02955</name>
    <name evidence="2" type="ORF">BWX42_01355</name>
</gene>
<organism evidence="2 4">
    <name type="scientific">Dolosigranulum pigrum</name>
    <dbReference type="NCBI Taxonomy" id="29394"/>
    <lineage>
        <taxon>Bacteria</taxon>
        <taxon>Bacillati</taxon>
        <taxon>Bacillota</taxon>
        <taxon>Bacilli</taxon>
        <taxon>Lactobacillales</taxon>
        <taxon>Carnobacteriaceae</taxon>
        <taxon>Dolosigranulum</taxon>
    </lineage>
</organism>
<evidence type="ECO:0000313" key="4">
    <source>
        <dbReference type="Proteomes" id="UP000190409"/>
    </source>
</evidence>
<keyword evidence="1" id="KW-0472">Membrane</keyword>
<dbReference type="RefSeq" id="WP_004636632.1">
    <property type="nucleotide sequence ID" value="NZ_CAJHJL010000001.1"/>
</dbReference>
<dbReference type="EMBL" id="NAQV01000008">
    <property type="protein sequence ID" value="RAN64235.1"/>
    <property type="molecule type" value="Genomic_DNA"/>
</dbReference>
<dbReference type="EMBL" id="MUYF01000003">
    <property type="protein sequence ID" value="OOL80611.1"/>
    <property type="molecule type" value="Genomic_DNA"/>
</dbReference>
<dbReference type="Proteomes" id="UP000190409">
    <property type="component" value="Unassembled WGS sequence"/>
</dbReference>
<dbReference type="Proteomes" id="UP000249099">
    <property type="component" value="Unassembled WGS sequence"/>
</dbReference>
<evidence type="ECO:0000313" key="5">
    <source>
        <dbReference type="Proteomes" id="UP000249099"/>
    </source>
</evidence>
<proteinExistence type="predicted"/>
<feature type="transmembrane region" description="Helical" evidence="1">
    <location>
        <begin position="47"/>
        <end position="73"/>
    </location>
</feature>
<keyword evidence="1" id="KW-0812">Transmembrane</keyword>
<sequence>MTTRTAPSTRELTLAAMLTALAIFIPMVMPIRLIIGPASYTLASHLPIFLAMFIKPRVGIIAAIGATIGFLIAGLPIVIVLRAASHLIFAAIGAYYLQAHPTTLNIPKKRYFFSFWLNIIHALAEVVVVALMTNQAGVEVNYFYMLGILIGVGTLIHGMVDLELAYFFAHTISQRTRHQLLP</sequence>
<evidence type="ECO:0000313" key="3">
    <source>
        <dbReference type="EMBL" id="RAN64235.1"/>
    </source>
</evidence>
<evidence type="ECO:0000256" key="1">
    <source>
        <dbReference type="SAM" id="Phobius"/>
    </source>
</evidence>
<evidence type="ECO:0000313" key="2">
    <source>
        <dbReference type="EMBL" id="OOL80611.1"/>
    </source>
</evidence>
<dbReference type="GeneID" id="42694809"/>
<keyword evidence="1" id="KW-1133">Transmembrane helix</keyword>
<name>A0A1S8KM29_9LACT</name>
<evidence type="ECO:0008006" key="6">
    <source>
        <dbReference type="Google" id="ProtNLM"/>
    </source>
</evidence>